<evidence type="ECO:0000313" key="10">
    <source>
        <dbReference type="Proteomes" id="UP000054937"/>
    </source>
</evidence>
<evidence type="ECO:0000256" key="3">
    <source>
        <dbReference type="ARBA" id="ARBA00047418"/>
    </source>
</evidence>
<dbReference type="EMBL" id="LDAU01000170">
    <property type="protein sequence ID" value="KRX01498.1"/>
    <property type="molecule type" value="Genomic_DNA"/>
</dbReference>
<feature type="compositionally biased region" description="Low complexity" evidence="8">
    <location>
        <begin position="97"/>
        <end position="110"/>
    </location>
</feature>
<dbReference type="Pfam" id="PF09445">
    <property type="entry name" value="Methyltransf_15"/>
    <property type="match status" value="1"/>
</dbReference>
<comment type="catalytic activity">
    <reaction evidence="3">
        <text>a 5'-end (N(2),N(7)-dimethyl 5'-triphosphoguanosine)-ribonucleoside in snoRNA + S-adenosyl-L-methionine = a 5'-end (N(2),N(2),N(7)-trimethyl 5'-triphosphoguanosine)-ribonucleoside in snoRNA + S-adenosyl-L-homocysteine + H(+)</text>
        <dbReference type="Rhea" id="RHEA:78507"/>
        <dbReference type="Rhea" id="RHEA-COMP:19088"/>
        <dbReference type="Rhea" id="RHEA-COMP:19090"/>
        <dbReference type="ChEBI" id="CHEBI:15378"/>
        <dbReference type="ChEBI" id="CHEBI:57856"/>
        <dbReference type="ChEBI" id="CHEBI:59789"/>
        <dbReference type="ChEBI" id="CHEBI:167623"/>
        <dbReference type="ChEBI" id="CHEBI:172880"/>
    </reaction>
    <physiologicalReaction direction="left-to-right" evidence="3">
        <dbReference type="Rhea" id="RHEA:78508"/>
    </physiologicalReaction>
</comment>
<dbReference type="OMA" id="FCCCFGG"/>
<comment type="catalytic activity">
    <reaction evidence="6">
        <text>a 5'-end (N(7)-methyl 5'-triphosphoguanosine)-ribonucleoside in snRNA + S-adenosyl-L-methionine = a 5'-end (N(2),N(7)-dimethyl 5'-triphosphoguanosine)-ribonucleoside in snRNA + S-adenosyl-L-homocysteine + H(+)</text>
        <dbReference type="Rhea" id="RHEA:78471"/>
        <dbReference type="Rhea" id="RHEA-COMP:19085"/>
        <dbReference type="Rhea" id="RHEA-COMP:19087"/>
        <dbReference type="ChEBI" id="CHEBI:15378"/>
        <dbReference type="ChEBI" id="CHEBI:57856"/>
        <dbReference type="ChEBI" id="CHEBI:59789"/>
        <dbReference type="ChEBI" id="CHEBI:156461"/>
        <dbReference type="ChEBI" id="CHEBI:172880"/>
    </reaction>
    <physiologicalReaction direction="left-to-right" evidence="6">
        <dbReference type="Rhea" id="RHEA:78472"/>
    </physiologicalReaction>
</comment>
<sequence length="713" mass="82425">MTSNQKDLEKQLISENNYQQKKQQKSISLFECLCPCLIKQDTKKGKTFTNDQKGENEAKISFQTLPNSQKNSAQLGKGLENQPIAEKNEEYLEDGENQTTNQKNQNNQENQKIDSNQYLYDQSESQSSEAKIQEELMDHFDTDNNSSAQISGYKNNNQINNNINIRNFEVGSEFQNKSQQNQKKQLKRRKFLGQTIIGEDKFNEDNEEYNGRNNSDPNNQGLMQNFMGSLAQSKRALRLKAKWSLQDLPKNEIFLLYDHGEKDFIMAKITQKKFRQQKSIDLTGQDLMNSQSFTTSSFIPDIEENSKVNDKIAHYIAKRLKNYSLVFDPCCGVGGVAIHLAKQCDFVIAGDFNQAKINLAKENFKRAGVINKVELLFTDIFDIKNESNLRSIDAIFVHPTFEKDSVDLLNGVTPNLTKLLDHCFKLSKNLILLLPADSDIKYELESTFTIEIEEIRLNKKIKNYIVWVGDCAQIQENEEIQFLVQKLTKSSGRNIVDEKWEHFLNHLKTKIGLRGILKYLNQSQIRQKGSNQNQSLMQIFLDILVEKKKVSRNEIFEHMNQQFVKSGSFDLNFQKQLSQEFSLQNSRDSNDFQLALSDYKNEEQNEENQSNSNKQIKNKNAEQSALRNQSTFKYQNSNQSDGIIQGSKISDFEVTESEEEDDDDEYDDEDEENRKNKEENQSESNVSDLQRIKAKSQDFAIFKPLKPRGQDYI</sequence>
<comment type="similarity">
    <text evidence="2">Belongs to the methyltransferase superfamily. Trimethylguanosine synthase family.</text>
</comment>
<dbReference type="PANTHER" id="PTHR14741:SF32">
    <property type="entry name" value="TRIMETHYLGUANOSINE SYNTHASE"/>
    <property type="match status" value="1"/>
</dbReference>
<evidence type="ECO:0000256" key="7">
    <source>
        <dbReference type="ARBA" id="ARBA00049790"/>
    </source>
</evidence>
<keyword evidence="10" id="KW-1185">Reference proteome</keyword>
<dbReference type="InterPro" id="IPR029063">
    <property type="entry name" value="SAM-dependent_MTases_sf"/>
</dbReference>
<evidence type="ECO:0000313" key="9">
    <source>
        <dbReference type="EMBL" id="KRX01498.1"/>
    </source>
</evidence>
<evidence type="ECO:0000256" key="6">
    <source>
        <dbReference type="ARBA" id="ARBA00049075"/>
    </source>
</evidence>
<feature type="compositionally biased region" description="Polar residues" evidence="8">
    <location>
        <begin position="621"/>
        <end position="642"/>
    </location>
</feature>
<dbReference type="SUPFAM" id="SSF53335">
    <property type="entry name" value="S-adenosyl-L-methionine-dependent methyltransferases"/>
    <property type="match status" value="1"/>
</dbReference>
<dbReference type="Gene3D" id="3.40.50.150">
    <property type="entry name" value="Vaccinia Virus protein VP39"/>
    <property type="match status" value="1"/>
</dbReference>
<proteinExistence type="inferred from homology"/>
<dbReference type="InParanoid" id="A0A0V0QH68"/>
<dbReference type="OrthoDB" id="194443at2759"/>
<feature type="region of interest" description="Disordered" evidence="8">
    <location>
        <begin position="601"/>
        <end position="713"/>
    </location>
</feature>
<dbReference type="CDD" id="cd02440">
    <property type="entry name" value="AdoMet_MTases"/>
    <property type="match status" value="1"/>
</dbReference>
<gene>
    <name evidence="9" type="ORF">PPERSA_01401</name>
</gene>
<dbReference type="GO" id="GO:0071164">
    <property type="term" value="F:RNA cap trimethylguanosine synthase activity"/>
    <property type="evidence" value="ECO:0007669"/>
    <property type="project" value="TreeGrafter"/>
</dbReference>
<dbReference type="AlphaFoldDB" id="A0A0V0QH68"/>
<comment type="catalytic activity">
    <reaction evidence="4">
        <text>a 5'-end (N(7)-methyl 5'-triphosphoguanosine)-ribonucleoside in snoRNA + S-adenosyl-L-methionine = a 5'-end (N(2),N(7)-dimethyl 5'-triphosphoguanosine)-ribonucleoside in snoRNA + S-adenosyl-L-homocysteine + H(+)</text>
        <dbReference type="Rhea" id="RHEA:78475"/>
        <dbReference type="Rhea" id="RHEA-COMP:19086"/>
        <dbReference type="Rhea" id="RHEA-COMP:19088"/>
        <dbReference type="ChEBI" id="CHEBI:15378"/>
        <dbReference type="ChEBI" id="CHEBI:57856"/>
        <dbReference type="ChEBI" id="CHEBI:59789"/>
        <dbReference type="ChEBI" id="CHEBI:156461"/>
        <dbReference type="ChEBI" id="CHEBI:172880"/>
    </reaction>
    <physiologicalReaction direction="left-to-right" evidence="4">
        <dbReference type="Rhea" id="RHEA:78476"/>
    </physiologicalReaction>
</comment>
<protein>
    <recommendedName>
        <fullName evidence="1">Trimethylguanosine synthase</fullName>
    </recommendedName>
    <alternativeName>
        <fullName evidence="7">Cap-specific guanine-N(2) methyltransferase</fullName>
    </alternativeName>
</protein>
<evidence type="ECO:0000256" key="5">
    <source>
        <dbReference type="ARBA" id="ARBA00048763"/>
    </source>
</evidence>
<name>A0A0V0QH68_PSEPJ</name>
<organism evidence="9 10">
    <name type="scientific">Pseudocohnilembus persalinus</name>
    <name type="common">Ciliate</name>
    <dbReference type="NCBI Taxonomy" id="266149"/>
    <lineage>
        <taxon>Eukaryota</taxon>
        <taxon>Sar</taxon>
        <taxon>Alveolata</taxon>
        <taxon>Ciliophora</taxon>
        <taxon>Intramacronucleata</taxon>
        <taxon>Oligohymenophorea</taxon>
        <taxon>Scuticociliatia</taxon>
        <taxon>Philasterida</taxon>
        <taxon>Pseudocohnilembidae</taxon>
        <taxon>Pseudocohnilembus</taxon>
    </lineage>
</organism>
<dbReference type="InterPro" id="IPR019012">
    <property type="entry name" value="RNA_cap_Gua-N2-MeTrfase"/>
</dbReference>
<evidence type="ECO:0000256" key="4">
    <source>
        <dbReference type="ARBA" id="ARBA00048740"/>
    </source>
</evidence>
<feature type="region of interest" description="Disordered" evidence="8">
    <location>
        <begin position="93"/>
        <end position="112"/>
    </location>
</feature>
<dbReference type="Proteomes" id="UP000054937">
    <property type="component" value="Unassembled WGS sequence"/>
</dbReference>
<feature type="compositionally biased region" description="Acidic residues" evidence="8">
    <location>
        <begin position="653"/>
        <end position="671"/>
    </location>
</feature>
<accession>A0A0V0QH68</accession>
<reference evidence="9 10" key="1">
    <citation type="journal article" date="2015" name="Sci. Rep.">
        <title>Genome of the facultative scuticociliatosis pathogen Pseudocohnilembus persalinus provides insight into its virulence through horizontal gene transfer.</title>
        <authorList>
            <person name="Xiong J."/>
            <person name="Wang G."/>
            <person name="Cheng J."/>
            <person name="Tian M."/>
            <person name="Pan X."/>
            <person name="Warren A."/>
            <person name="Jiang C."/>
            <person name="Yuan D."/>
            <person name="Miao W."/>
        </authorList>
    </citation>
    <scope>NUCLEOTIDE SEQUENCE [LARGE SCALE GENOMIC DNA]</scope>
    <source>
        <strain evidence="9">36N120E</strain>
    </source>
</reference>
<comment type="catalytic activity">
    <reaction evidence="5">
        <text>a 5'-end (N(2),N(7)-dimethyl 5'-triphosphoguanosine)-ribonucleoside in snRNA + S-adenosyl-L-methionine = a 5'-end (N(2),N(2),N(7)-trimethyl 5'-triphosphoguanosine)-ribonucleoside in snRNA + S-adenosyl-L-homocysteine + H(+)</text>
        <dbReference type="Rhea" id="RHEA:78479"/>
        <dbReference type="Rhea" id="RHEA-COMP:19087"/>
        <dbReference type="Rhea" id="RHEA-COMP:19089"/>
        <dbReference type="ChEBI" id="CHEBI:15378"/>
        <dbReference type="ChEBI" id="CHEBI:57856"/>
        <dbReference type="ChEBI" id="CHEBI:59789"/>
        <dbReference type="ChEBI" id="CHEBI:167623"/>
        <dbReference type="ChEBI" id="CHEBI:172880"/>
    </reaction>
    <physiologicalReaction direction="left-to-right" evidence="5">
        <dbReference type="Rhea" id="RHEA:78480"/>
    </physiologicalReaction>
</comment>
<evidence type="ECO:0000256" key="2">
    <source>
        <dbReference type="ARBA" id="ARBA00025783"/>
    </source>
</evidence>
<dbReference type="PANTHER" id="PTHR14741">
    <property type="entry name" value="S-ADENOSYLMETHIONINE-DEPENDENT METHYLTRANSFERASE RELATED"/>
    <property type="match status" value="1"/>
</dbReference>
<evidence type="ECO:0000256" key="8">
    <source>
        <dbReference type="SAM" id="MobiDB-lite"/>
    </source>
</evidence>
<evidence type="ECO:0000256" key="1">
    <source>
        <dbReference type="ARBA" id="ARBA00018517"/>
    </source>
</evidence>
<dbReference type="GO" id="GO:0005634">
    <property type="term" value="C:nucleus"/>
    <property type="evidence" value="ECO:0007669"/>
    <property type="project" value="TreeGrafter"/>
</dbReference>
<comment type="caution">
    <text evidence="9">The sequence shown here is derived from an EMBL/GenBank/DDBJ whole genome shotgun (WGS) entry which is preliminary data.</text>
</comment>